<keyword evidence="5" id="KW-1185">Reference proteome</keyword>
<evidence type="ECO:0000259" key="3">
    <source>
        <dbReference type="Pfam" id="PF00535"/>
    </source>
</evidence>
<accession>A0ABQ0T0I3</accession>
<dbReference type="Pfam" id="PF00535">
    <property type="entry name" value="Glycos_transf_2"/>
    <property type="match status" value="1"/>
</dbReference>
<dbReference type="SUPFAM" id="SSF53448">
    <property type="entry name" value="Nucleotide-diphospho-sugar transferases"/>
    <property type="match status" value="1"/>
</dbReference>
<dbReference type="Proteomes" id="UP000319498">
    <property type="component" value="Unassembled WGS sequence"/>
</dbReference>
<dbReference type="InterPro" id="IPR029044">
    <property type="entry name" value="Nucleotide-diphossugar_trans"/>
</dbReference>
<dbReference type="GeneID" id="87589058"/>
<comment type="caution">
    <text evidence="4">The sequence shown here is derived from an EMBL/GenBank/DDBJ whole genome shotgun (WGS) entry which is preliminary data.</text>
</comment>
<reference evidence="4 5" key="1">
    <citation type="submission" date="2019-06" db="EMBL/GenBank/DDBJ databases">
        <title>Whole genome shotgun sequence of Brevibacillus formosus NBRC 15716.</title>
        <authorList>
            <person name="Hosoyama A."/>
            <person name="Uohara A."/>
            <person name="Ohji S."/>
            <person name="Ichikawa N."/>
        </authorList>
    </citation>
    <scope>NUCLEOTIDE SEQUENCE [LARGE SCALE GENOMIC DNA]</scope>
    <source>
        <strain evidence="4 5">NBRC 15716</strain>
    </source>
</reference>
<keyword evidence="2" id="KW-1133">Transmembrane helix</keyword>
<feature type="domain" description="Glycosyltransferase 2-like" evidence="3">
    <location>
        <begin position="7"/>
        <end position="109"/>
    </location>
</feature>
<keyword evidence="2" id="KW-0472">Membrane</keyword>
<dbReference type="PANTHER" id="PTHR22916:SF3">
    <property type="entry name" value="UDP-GLCNAC:BETAGAL BETA-1,3-N-ACETYLGLUCOSAMINYLTRANSFERASE-LIKE PROTEIN 1"/>
    <property type="match status" value="1"/>
</dbReference>
<name>A0ABQ0T0I3_9BACL</name>
<proteinExistence type="inferred from homology"/>
<keyword evidence="2" id="KW-0812">Transmembrane</keyword>
<protein>
    <submittedName>
        <fullName evidence="4">GalNAc(5)-diNAcBac-PP-undecaprenol beta-1,3-glucosyltransferase</fullName>
    </submittedName>
</protein>
<dbReference type="RefSeq" id="WP_052773393.1">
    <property type="nucleotide sequence ID" value="NZ_BJOL01000005.1"/>
</dbReference>
<evidence type="ECO:0000256" key="2">
    <source>
        <dbReference type="SAM" id="Phobius"/>
    </source>
</evidence>
<sequence length="306" mass="34939">MDKPSFSIIITTYNRAHLIGRAIDSVLQQQNDAELEIIVVDDNSSDNTQQVVNELYPMVTYMKQEENLGPGPARNRGLKKATKSWAILFDDDDTLLPGSLSLIWDAMKNFESLEEYPVLNFAHSNGTIQSDFHCFSIQDYLGDKIQGDFVPVIQVKKFLELDYAYPHTKIGGEHLLWWQIAKDSGIPTWAKCVAKVHSDAPIRLTSFEAQASRALEYAQLQDKTIELFEKELLLFSRSKLRDKWLGSIVYWKLAGSKQNAVERLRAAREKGVVSTSVLYWLLLFFSYMPSALCKKMFVFAKKVRAK</sequence>
<comment type="similarity">
    <text evidence="1">Belongs to the glycosyltransferase 2 family.</text>
</comment>
<organism evidence="4 5">
    <name type="scientific">Brevibacillus formosus</name>
    <dbReference type="NCBI Taxonomy" id="54913"/>
    <lineage>
        <taxon>Bacteria</taxon>
        <taxon>Bacillati</taxon>
        <taxon>Bacillota</taxon>
        <taxon>Bacilli</taxon>
        <taxon>Bacillales</taxon>
        <taxon>Paenibacillaceae</taxon>
        <taxon>Brevibacillus</taxon>
    </lineage>
</organism>
<feature type="transmembrane region" description="Helical" evidence="2">
    <location>
        <begin position="277"/>
        <end position="297"/>
    </location>
</feature>
<evidence type="ECO:0000256" key="1">
    <source>
        <dbReference type="ARBA" id="ARBA00006739"/>
    </source>
</evidence>
<evidence type="ECO:0000313" key="5">
    <source>
        <dbReference type="Proteomes" id="UP000319498"/>
    </source>
</evidence>
<dbReference type="Gene3D" id="3.90.550.10">
    <property type="entry name" value="Spore Coat Polysaccharide Biosynthesis Protein SpsA, Chain A"/>
    <property type="match status" value="1"/>
</dbReference>
<dbReference type="InterPro" id="IPR001173">
    <property type="entry name" value="Glyco_trans_2-like"/>
</dbReference>
<evidence type="ECO:0000313" key="4">
    <source>
        <dbReference type="EMBL" id="GED56765.1"/>
    </source>
</evidence>
<dbReference type="PANTHER" id="PTHR22916">
    <property type="entry name" value="GLYCOSYLTRANSFERASE"/>
    <property type="match status" value="1"/>
</dbReference>
<dbReference type="EMBL" id="BJOL01000005">
    <property type="protein sequence ID" value="GED56765.1"/>
    <property type="molecule type" value="Genomic_DNA"/>
</dbReference>
<gene>
    <name evidence="4" type="primary">pglI</name>
    <name evidence="4" type="ORF">BFO01nite_08970</name>
</gene>
<dbReference type="CDD" id="cd00761">
    <property type="entry name" value="Glyco_tranf_GTA_type"/>
    <property type="match status" value="1"/>
</dbReference>